<dbReference type="Gene3D" id="2.60.40.1180">
    <property type="entry name" value="Golgi alpha-mannosidase II"/>
    <property type="match status" value="1"/>
</dbReference>
<feature type="domain" description="Glycosyl hydrolase family 30 beta sandwich" evidence="6">
    <location>
        <begin position="367"/>
        <end position="451"/>
    </location>
</feature>
<keyword evidence="2 4" id="KW-0732">Signal</keyword>
<dbReference type="InterPro" id="IPR039514">
    <property type="entry name" value="6GAL-like"/>
</dbReference>
<name>A0A0U1M3A3_TALIS</name>
<feature type="domain" description="Endo-beta-1,6-galactanase-like" evidence="5">
    <location>
        <begin position="22"/>
        <end position="247"/>
    </location>
</feature>
<feature type="chain" id="PRO_5006711505" evidence="4">
    <location>
        <begin position="21"/>
        <end position="455"/>
    </location>
</feature>
<evidence type="ECO:0000256" key="2">
    <source>
        <dbReference type="ARBA" id="ARBA00022729"/>
    </source>
</evidence>
<gene>
    <name evidence="7" type="ORF">PISL3812_06536</name>
</gene>
<dbReference type="OMA" id="MWSRYIR"/>
<evidence type="ECO:0000256" key="4">
    <source>
        <dbReference type="SAM" id="SignalP"/>
    </source>
</evidence>
<feature type="signal peptide" evidence="4">
    <location>
        <begin position="1"/>
        <end position="20"/>
    </location>
</feature>
<dbReference type="GO" id="GO:0016020">
    <property type="term" value="C:membrane"/>
    <property type="evidence" value="ECO:0007669"/>
    <property type="project" value="GOC"/>
</dbReference>
<dbReference type="EMBL" id="CVMT01000006">
    <property type="protein sequence ID" value="CRG89500.1"/>
    <property type="molecule type" value="Genomic_DNA"/>
</dbReference>
<dbReference type="PANTHER" id="PTHR11069:SF23">
    <property type="entry name" value="LYSOSOMAL ACID GLUCOSYLCERAMIDASE"/>
    <property type="match status" value="1"/>
</dbReference>
<dbReference type="SUPFAM" id="SSF51445">
    <property type="entry name" value="(Trans)glycosidases"/>
    <property type="match status" value="1"/>
</dbReference>
<dbReference type="GO" id="GO:0004348">
    <property type="term" value="F:glucosylceramidase activity"/>
    <property type="evidence" value="ECO:0007669"/>
    <property type="project" value="InterPro"/>
</dbReference>
<evidence type="ECO:0000313" key="7">
    <source>
        <dbReference type="EMBL" id="CRG89500.1"/>
    </source>
</evidence>
<organism evidence="7 8">
    <name type="scientific">Talaromyces islandicus</name>
    <name type="common">Penicillium islandicum</name>
    <dbReference type="NCBI Taxonomy" id="28573"/>
    <lineage>
        <taxon>Eukaryota</taxon>
        <taxon>Fungi</taxon>
        <taxon>Dikarya</taxon>
        <taxon>Ascomycota</taxon>
        <taxon>Pezizomycotina</taxon>
        <taxon>Eurotiomycetes</taxon>
        <taxon>Eurotiomycetidae</taxon>
        <taxon>Eurotiales</taxon>
        <taxon>Trichocomaceae</taxon>
        <taxon>Talaromyces</taxon>
        <taxon>Talaromyces sect. Islandici</taxon>
    </lineage>
</organism>
<reference evidence="7 8" key="1">
    <citation type="submission" date="2015-04" db="EMBL/GenBank/DDBJ databases">
        <authorList>
            <person name="Syromyatnikov M.Y."/>
            <person name="Popov V.N."/>
        </authorList>
    </citation>
    <scope>NUCLEOTIDE SEQUENCE [LARGE SCALE GENOMIC DNA]</scope>
    <source>
        <strain evidence="7">WF-38-12</strain>
    </source>
</reference>
<dbReference type="PANTHER" id="PTHR11069">
    <property type="entry name" value="GLUCOSYLCERAMIDASE"/>
    <property type="match status" value="1"/>
</dbReference>
<evidence type="ECO:0000256" key="3">
    <source>
        <dbReference type="ARBA" id="ARBA00022801"/>
    </source>
</evidence>
<comment type="similarity">
    <text evidence="1">Belongs to the glycosyl hydrolase 30 family.</text>
</comment>
<keyword evidence="3" id="KW-0378">Hydrolase</keyword>
<proteinExistence type="inferred from homology"/>
<protein>
    <submittedName>
        <fullName evidence="7">Glucosylceramidase</fullName>
    </submittedName>
</protein>
<keyword evidence="8" id="KW-1185">Reference proteome</keyword>
<evidence type="ECO:0000259" key="5">
    <source>
        <dbReference type="Pfam" id="PF14587"/>
    </source>
</evidence>
<dbReference type="GO" id="GO:0006680">
    <property type="term" value="P:glucosylceramide catabolic process"/>
    <property type="evidence" value="ECO:0007669"/>
    <property type="project" value="TreeGrafter"/>
</dbReference>
<dbReference type="AlphaFoldDB" id="A0A0U1M3A3"/>
<evidence type="ECO:0000256" key="1">
    <source>
        <dbReference type="ARBA" id="ARBA00005382"/>
    </source>
</evidence>
<dbReference type="InterPro" id="IPR033452">
    <property type="entry name" value="GH30_C"/>
</dbReference>
<dbReference type="InterPro" id="IPR001139">
    <property type="entry name" value="Glyco_hydro_30"/>
</dbReference>
<dbReference type="Proteomes" id="UP000054383">
    <property type="component" value="Unassembled WGS sequence"/>
</dbReference>
<evidence type="ECO:0000313" key="8">
    <source>
        <dbReference type="Proteomes" id="UP000054383"/>
    </source>
</evidence>
<evidence type="ECO:0000259" key="6">
    <source>
        <dbReference type="Pfam" id="PF17189"/>
    </source>
</evidence>
<dbReference type="InterPro" id="IPR013780">
    <property type="entry name" value="Glyco_hydro_b"/>
</dbReference>
<accession>A0A0U1M3A3</accession>
<sequence length="455" mass="49295">MKTLLFPVLLVGALSAVASGATISIDTSGRLQLIEGFGFSQAFGRAAEFQNASSNLQKQALDYLFSTETGAGFSIIRNWIPSSTEYTIEPNSPTSATSPPTYVWDDDDEGQVWFSKKAISYGVQTIYADAWSAPGFMKTNGDEATPGYLCGTPGHDCSTGDWRQAYADYLVQYVKFYEGEGMNITHLGFLNEPDITVGYSQMQISPNATEAISFIPILYKTVKDADLKISITCCDAAGWDVQSNYTDALVAAGMDSYLDVITSHMYYSDPTYALTTRLPAWLSEGGLTGPFTTVWYDNGSVTEGFTWANKIATGIVHANLSAYLYWEGFEINQTQSGSHLVDVSGNEALPSSIFYAFTMWSRFIRPGAFRLATSGSPSEVITAAFENPDLSIVVVVTNTGSSAQSIEIPLVGNRTSTHAWLTDDTNQVNSTLTKVDGNMIGITVPSHGVVTLQMT</sequence>
<dbReference type="Pfam" id="PF14587">
    <property type="entry name" value="Glyco_hydr_30_2"/>
    <property type="match status" value="1"/>
</dbReference>
<dbReference type="Gene3D" id="3.20.20.80">
    <property type="entry name" value="Glycosidases"/>
    <property type="match status" value="1"/>
</dbReference>
<dbReference type="InterPro" id="IPR017853">
    <property type="entry name" value="GH"/>
</dbReference>
<dbReference type="OrthoDB" id="2012278at2759"/>
<dbReference type="Pfam" id="PF17189">
    <property type="entry name" value="Glyco_hydro_30C"/>
    <property type="match status" value="1"/>
</dbReference>
<dbReference type="STRING" id="28573.A0A0U1M3A3"/>